<keyword evidence="3 6" id="KW-0812">Transmembrane</keyword>
<dbReference type="RefSeq" id="WP_144023412.1">
    <property type="nucleotide sequence ID" value="NZ_MRTF01000001.1"/>
</dbReference>
<feature type="transmembrane region" description="Helical" evidence="6">
    <location>
        <begin position="420"/>
        <end position="444"/>
    </location>
</feature>
<feature type="transmembrane region" description="Helical" evidence="6">
    <location>
        <begin position="74"/>
        <end position="95"/>
    </location>
</feature>
<dbReference type="InterPro" id="IPR036259">
    <property type="entry name" value="MFS_trans_sf"/>
</dbReference>
<dbReference type="SUPFAM" id="SSF103473">
    <property type="entry name" value="MFS general substrate transporter"/>
    <property type="match status" value="1"/>
</dbReference>
<feature type="transmembrane region" description="Helical" evidence="6">
    <location>
        <begin position="250"/>
        <end position="274"/>
    </location>
</feature>
<dbReference type="PRINTS" id="PR01036">
    <property type="entry name" value="TCRTETB"/>
</dbReference>
<keyword evidence="2" id="KW-0813">Transport</keyword>
<feature type="domain" description="Major facilitator superfamily (MFS) profile" evidence="7">
    <location>
        <begin position="7"/>
        <end position="447"/>
    </location>
</feature>
<dbReference type="OrthoDB" id="2403626at2"/>
<reference evidence="8 9" key="1">
    <citation type="submission" date="2016-11" db="EMBL/GenBank/DDBJ databases">
        <title>Paenibacillus species isolates.</title>
        <authorList>
            <person name="Beno S.M."/>
        </authorList>
    </citation>
    <scope>NUCLEOTIDE SEQUENCE [LARGE SCALE GENOMIC DNA]</scope>
    <source>
        <strain evidence="8 9">FSL F4-0100</strain>
    </source>
</reference>
<accession>A0A1R1BA70</accession>
<feature type="transmembrane region" description="Helical" evidence="6">
    <location>
        <begin position="190"/>
        <end position="209"/>
    </location>
</feature>
<dbReference type="Gene3D" id="1.20.1720.10">
    <property type="entry name" value="Multidrug resistance protein D"/>
    <property type="match status" value="1"/>
</dbReference>
<dbReference type="Proteomes" id="UP000187074">
    <property type="component" value="Unassembled WGS sequence"/>
</dbReference>
<organism evidence="8 9">
    <name type="scientific">Paenibacillus lautus</name>
    <name type="common">Bacillus lautus</name>
    <dbReference type="NCBI Taxonomy" id="1401"/>
    <lineage>
        <taxon>Bacteria</taxon>
        <taxon>Bacillati</taxon>
        <taxon>Bacillota</taxon>
        <taxon>Bacilli</taxon>
        <taxon>Bacillales</taxon>
        <taxon>Paenibacillaceae</taxon>
        <taxon>Paenibacillus</taxon>
    </lineage>
</organism>
<gene>
    <name evidence="8" type="ORF">BK123_03940</name>
</gene>
<feature type="transmembrane region" description="Helical" evidence="6">
    <location>
        <begin position="215"/>
        <end position="230"/>
    </location>
</feature>
<dbReference type="Gene3D" id="1.20.1250.20">
    <property type="entry name" value="MFS general substrate transporter like domains"/>
    <property type="match status" value="1"/>
</dbReference>
<evidence type="ECO:0000256" key="3">
    <source>
        <dbReference type="ARBA" id="ARBA00022692"/>
    </source>
</evidence>
<dbReference type="InterPro" id="IPR020846">
    <property type="entry name" value="MFS_dom"/>
</dbReference>
<proteinExistence type="predicted"/>
<dbReference type="GO" id="GO:0022857">
    <property type="term" value="F:transmembrane transporter activity"/>
    <property type="evidence" value="ECO:0007669"/>
    <property type="project" value="InterPro"/>
</dbReference>
<protein>
    <submittedName>
        <fullName evidence="8">Tetracycline resistance MFS efflux pump</fullName>
    </submittedName>
</protein>
<dbReference type="Pfam" id="PF07690">
    <property type="entry name" value="MFS_1"/>
    <property type="match status" value="1"/>
</dbReference>
<feature type="transmembrane region" description="Helical" evidence="6">
    <location>
        <begin position="316"/>
        <end position="335"/>
    </location>
</feature>
<dbReference type="STRING" id="1401.BK123_03940"/>
<evidence type="ECO:0000256" key="4">
    <source>
        <dbReference type="ARBA" id="ARBA00022989"/>
    </source>
</evidence>
<dbReference type="CDD" id="cd17321">
    <property type="entry name" value="MFS_MMR_MDR_like"/>
    <property type="match status" value="1"/>
</dbReference>
<dbReference type="EMBL" id="MRTF01000001">
    <property type="protein sequence ID" value="OME97000.1"/>
    <property type="molecule type" value="Genomic_DNA"/>
</dbReference>
<feature type="transmembrane region" description="Helical" evidence="6">
    <location>
        <begin position="157"/>
        <end position="178"/>
    </location>
</feature>
<evidence type="ECO:0000256" key="5">
    <source>
        <dbReference type="ARBA" id="ARBA00023136"/>
    </source>
</evidence>
<evidence type="ECO:0000256" key="2">
    <source>
        <dbReference type="ARBA" id="ARBA00022448"/>
    </source>
</evidence>
<name>A0A1R1BA70_PAELA</name>
<dbReference type="InterPro" id="IPR011701">
    <property type="entry name" value="MFS"/>
</dbReference>
<feature type="transmembrane region" description="Helical" evidence="6">
    <location>
        <begin position="286"/>
        <end position="309"/>
    </location>
</feature>
<dbReference type="PANTHER" id="PTHR42718">
    <property type="entry name" value="MAJOR FACILITATOR SUPERFAMILY MULTIDRUG TRANSPORTER MFSC"/>
    <property type="match status" value="1"/>
</dbReference>
<sequence length="451" mass="48522">MTNLKGAFAWLGFLVFFSVLNETVFNVALPDIARQFHVEPSTANWVNTGFMLSFAIGSFVYGKISDLYGIKKMLIIGIVTYGSGSMLGLAAHAYLPAVIAARFIQGAGASAIPALVMVMIVRYFDAKSRGRAFGLIGSLVATGEGIGPVIGGVVAHYVHWSVLFVFPLMTLATIPFFLKVLPDETEQKGNVDVTGAALLSVGVVLFTLFTTHEHWMYLSGCLAALVLFAVRIKRASNPFIEPYLFVRKKFIAGTISGCVILGIVAGFLSMVPYLMRSVHHLSTDMIGAGIIFPGAMSVMLFGMLGGLLVDKKGHHFVFYIGALMIIGGFLTMAVLADQSPWIVTAMLIFVFGGLSFVKTVISTVVSDSLEEKEAGAGMGMLNFACFLSEGIGVAIVGGLLSRRWLDFPLLPMLWNAEADLYSNLLLLFSLVIVAGSMIYTLAFIGKRSSQI</sequence>
<feature type="transmembrane region" description="Helical" evidence="6">
    <location>
        <begin position="381"/>
        <end position="400"/>
    </location>
</feature>
<evidence type="ECO:0000313" key="8">
    <source>
        <dbReference type="EMBL" id="OME97000.1"/>
    </source>
</evidence>
<comment type="caution">
    <text evidence="8">The sequence shown here is derived from an EMBL/GenBank/DDBJ whole genome shotgun (WGS) entry which is preliminary data.</text>
</comment>
<evidence type="ECO:0000259" key="7">
    <source>
        <dbReference type="PROSITE" id="PS50850"/>
    </source>
</evidence>
<dbReference type="PANTHER" id="PTHR42718:SF9">
    <property type="entry name" value="MAJOR FACILITATOR SUPERFAMILY MULTIDRUG TRANSPORTER MFSC"/>
    <property type="match status" value="1"/>
</dbReference>
<comment type="subcellular location">
    <subcellularLocation>
        <location evidence="1">Cell membrane</location>
        <topology evidence="1">Multi-pass membrane protein</topology>
    </subcellularLocation>
</comment>
<evidence type="ECO:0000313" key="9">
    <source>
        <dbReference type="Proteomes" id="UP000187074"/>
    </source>
</evidence>
<keyword evidence="5 6" id="KW-0472">Membrane</keyword>
<feature type="transmembrane region" description="Helical" evidence="6">
    <location>
        <begin position="133"/>
        <end position="151"/>
    </location>
</feature>
<feature type="transmembrane region" description="Helical" evidence="6">
    <location>
        <begin position="341"/>
        <end position="361"/>
    </location>
</feature>
<dbReference type="AlphaFoldDB" id="A0A1R1BA70"/>
<dbReference type="PROSITE" id="PS50850">
    <property type="entry name" value="MFS"/>
    <property type="match status" value="1"/>
</dbReference>
<keyword evidence="4 6" id="KW-1133">Transmembrane helix</keyword>
<feature type="transmembrane region" description="Helical" evidence="6">
    <location>
        <begin position="45"/>
        <end position="62"/>
    </location>
</feature>
<evidence type="ECO:0000256" key="6">
    <source>
        <dbReference type="SAM" id="Phobius"/>
    </source>
</evidence>
<feature type="transmembrane region" description="Helical" evidence="6">
    <location>
        <begin position="101"/>
        <end position="121"/>
    </location>
</feature>
<evidence type="ECO:0000256" key="1">
    <source>
        <dbReference type="ARBA" id="ARBA00004651"/>
    </source>
</evidence>
<dbReference type="GO" id="GO:0005886">
    <property type="term" value="C:plasma membrane"/>
    <property type="evidence" value="ECO:0007669"/>
    <property type="project" value="UniProtKB-SubCell"/>
</dbReference>